<name>A0A194QWL9_PAPMA</name>
<protein>
    <submittedName>
        <fullName evidence="2">Uncharacterized protein</fullName>
    </submittedName>
</protein>
<accession>A0A194QWL9</accession>
<evidence type="ECO:0000313" key="3">
    <source>
        <dbReference type="Proteomes" id="UP000053240"/>
    </source>
</evidence>
<dbReference type="AlphaFoldDB" id="A0A194QWL9"/>
<keyword evidence="3" id="KW-1185">Reference proteome</keyword>
<dbReference type="InParanoid" id="A0A194QWL9"/>
<gene>
    <name evidence="2" type="ORF">RR48_15496</name>
</gene>
<dbReference type="OrthoDB" id="7400442at2759"/>
<reference evidence="2 3" key="1">
    <citation type="journal article" date="2015" name="Nat. Commun.">
        <title>Outbred genome sequencing and CRISPR/Cas9 gene editing in butterflies.</title>
        <authorList>
            <person name="Li X."/>
            <person name="Fan D."/>
            <person name="Zhang W."/>
            <person name="Liu G."/>
            <person name="Zhang L."/>
            <person name="Zhao L."/>
            <person name="Fang X."/>
            <person name="Chen L."/>
            <person name="Dong Y."/>
            <person name="Chen Y."/>
            <person name="Ding Y."/>
            <person name="Zhao R."/>
            <person name="Feng M."/>
            <person name="Zhu Y."/>
            <person name="Feng Y."/>
            <person name="Jiang X."/>
            <person name="Zhu D."/>
            <person name="Xiang H."/>
            <person name="Feng X."/>
            <person name="Li S."/>
            <person name="Wang J."/>
            <person name="Zhang G."/>
            <person name="Kronforst M.R."/>
            <person name="Wang W."/>
        </authorList>
    </citation>
    <scope>NUCLEOTIDE SEQUENCE [LARGE SCALE GENOMIC DNA]</scope>
    <source>
        <strain evidence="2">Ya'a_city_454_Pm</strain>
        <tissue evidence="2">Whole body</tissue>
    </source>
</reference>
<evidence type="ECO:0000256" key="1">
    <source>
        <dbReference type="SAM" id="MobiDB-lite"/>
    </source>
</evidence>
<dbReference type="KEGG" id="pmac:106717042"/>
<evidence type="ECO:0000313" key="2">
    <source>
        <dbReference type="EMBL" id="KPJ09355.1"/>
    </source>
</evidence>
<sequence>MVVRGAMWRLAVLLQATFLLAGAWDITYVTRNRLYPPAPRVECFDYPGPEWRSIGRYPSVLAGGPGGTRGAGGLANLLFDDGSYSSTSFGLRPAFSRRFDSLPFSSSKEDIVKEHAKLVREINGLKQTSHMQVTPPAHESGDYDDSIYPEEIDTGPTLTTRPAGTWAPPFEEKRGTPASTLFVPPVGGASQPVDWLAGSPTPPRRPYTPARPGGVAPTVRVCLPPALAPALPPAPLINPKPTPNLLQRIIDGILSK</sequence>
<dbReference type="EMBL" id="KQ461108">
    <property type="protein sequence ID" value="KPJ09355.1"/>
    <property type="molecule type" value="Genomic_DNA"/>
</dbReference>
<dbReference type="Proteomes" id="UP000053240">
    <property type="component" value="Unassembled WGS sequence"/>
</dbReference>
<feature type="region of interest" description="Disordered" evidence="1">
    <location>
        <begin position="154"/>
        <end position="177"/>
    </location>
</feature>
<organism evidence="2 3">
    <name type="scientific">Papilio machaon</name>
    <name type="common">Old World swallowtail butterfly</name>
    <dbReference type="NCBI Taxonomy" id="76193"/>
    <lineage>
        <taxon>Eukaryota</taxon>
        <taxon>Metazoa</taxon>
        <taxon>Ecdysozoa</taxon>
        <taxon>Arthropoda</taxon>
        <taxon>Hexapoda</taxon>
        <taxon>Insecta</taxon>
        <taxon>Pterygota</taxon>
        <taxon>Neoptera</taxon>
        <taxon>Endopterygota</taxon>
        <taxon>Lepidoptera</taxon>
        <taxon>Glossata</taxon>
        <taxon>Ditrysia</taxon>
        <taxon>Papilionoidea</taxon>
        <taxon>Papilionidae</taxon>
        <taxon>Papilioninae</taxon>
        <taxon>Papilio</taxon>
    </lineage>
</organism>
<proteinExistence type="predicted"/>